<comment type="caution">
    <text evidence="3">The sequence shown here is derived from an EMBL/GenBank/DDBJ whole genome shotgun (WGS) entry which is preliminary data.</text>
</comment>
<dbReference type="Proteomes" id="UP000264310">
    <property type="component" value="Unassembled WGS sequence"/>
</dbReference>
<dbReference type="GO" id="GO:0005829">
    <property type="term" value="C:cytosol"/>
    <property type="evidence" value="ECO:0007669"/>
    <property type="project" value="TreeGrafter"/>
</dbReference>
<dbReference type="GO" id="GO:0009898">
    <property type="term" value="C:cytoplasmic side of plasma membrane"/>
    <property type="evidence" value="ECO:0007669"/>
    <property type="project" value="TreeGrafter"/>
</dbReference>
<organism evidence="3 4">
    <name type="scientific">Fulvimarina endophytica</name>
    <dbReference type="NCBI Taxonomy" id="2293836"/>
    <lineage>
        <taxon>Bacteria</taxon>
        <taxon>Pseudomonadati</taxon>
        <taxon>Pseudomonadota</taxon>
        <taxon>Alphaproteobacteria</taxon>
        <taxon>Hyphomicrobiales</taxon>
        <taxon>Aurantimonadaceae</taxon>
        <taxon>Fulvimarina</taxon>
    </lineage>
</organism>
<dbReference type="EMBL" id="QURL01000002">
    <property type="protein sequence ID" value="RFC64986.1"/>
    <property type="molecule type" value="Genomic_DNA"/>
</dbReference>
<dbReference type="SUPFAM" id="SSF52172">
    <property type="entry name" value="CheY-like"/>
    <property type="match status" value="1"/>
</dbReference>
<evidence type="ECO:0000256" key="1">
    <source>
        <dbReference type="ARBA" id="ARBA00022741"/>
    </source>
</evidence>
<dbReference type="PANTHER" id="PTHR43384:SF6">
    <property type="entry name" value="SEPTUM SITE-DETERMINING PROTEIN MIND HOMOLOG, CHLOROPLASTIC"/>
    <property type="match status" value="1"/>
</dbReference>
<dbReference type="InterPro" id="IPR050625">
    <property type="entry name" value="ParA/MinD_ATPase"/>
</dbReference>
<dbReference type="GO" id="GO:0005524">
    <property type="term" value="F:ATP binding"/>
    <property type="evidence" value="ECO:0007669"/>
    <property type="project" value="UniProtKB-KW"/>
</dbReference>
<dbReference type="OrthoDB" id="9783172at2"/>
<evidence type="ECO:0000256" key="2">
    <source>
        <dbReference type="ARBA" id="ARBA00022840"/>
    </source>
</evidence>
<dbReference type="GO" id="GO:0016887">
    <property type="term" value="F:ATP hydrolysis activity"/>
    <property type="evidence" value="ECO:0007669"/>
    <property type="project" value="TreeGrafter"/>
</dbReference>
<dbReference type="SUPFAM" id="SSF52540">
    <property type="entry name" value="P-loop containing nucleoside triphosphate hydrolases"/>
    <property type="match status" value="1"/>
</dbReference>
<dbReference type="RefSeq" id="WP_116681884.1">
    <property type="nucleotide sequence ID" value="NZ_QURL01000002.1"/>
</dbReference>
<dbReference type="InterPro" id="IPR027417">
    <property type="entry name" value="P-loop_NTPase"/>
</dbReference>
<keyword evidence="4" id="KW-1185">Reference proteome</keyword>
<evidence type="ECO:0000313" key="3">
    <source>
        <dbReference type="EMBL" id="RFC64986.1"/>
    </source>
</evidence>
<proteinExistence type="predicted"/>
<dbReference type="InterPro" id="IPR011006">
    <property type="entry name" value="CheY-like_superfamily"/>
</dbReference>
<keyword evidence="2" id="KW-0067">ATP-binding</keyword>
<dbReference type="GO" id="GO:0051782">
    <property type="term" value="P:negative regulation of cell division"/>
    <property type="evidence" value="ECO:0007669"/>
    <property type="project" value="TreeGrafter"/>
</dbReference>
<sequence length="425" mass="45944">MADLSRSDIADPHSDDPSAEVVENIRPIPRVSIQAFCESDGVRKTLETASVDRRVSKTNFKVNMGGLRAALDHFASAPTPNLVILEARLSSVDLMAALDRLADVCDPGSKVVVIGHDNDVHLYRELLRCGVSEYLVAPISMADILGAISDIFVSGAEEPLGRSIAFLGARGGVGSSTVAHNAIWAISTLFETESILVDCDLPFGTANIDFDRDPPQGVFEALASSAEMDETLLDRLLSKCGSHLSLLAAPSVLDRTYEFEVEAYRILLEAATRTAPIVALDLPHVWSDWTRAVLAEVDQVVITATPDLANLRNGKNLVETLAKLRPNDTPPILVLNQVGMPKRPEISIAEFCEPLNLEPAIQIGFDPQVFGEAANGGLMIRQSAPKSPIADHFDELAYRLTSRSGPKIRKKPSLLDRLGLRKSAA</sequence>
<protein>
    <submittedName>
        <fullName evidence="3">CtpF protein</fullName>
    </submittedName>
</protein>
<accession>A0A371X6Z2</accession>
<dbReference type="Gene3D" id="3.40.50.2300">
    <property type="match status" value="1"/>
</dbReference>
<dbReference type="Gene3D" id="3.40.50.300">
    <property type="entry name" value="P-loop containing nucleotide triphosphate hydrolases"/>
    <property type="match status" value="1"/>
</dbReference>
<name>A0A371X6Z2_9HYPH</name>
<evidence type="ECO:0000313" key="4">
    <source>
        <dbReference type="Proteomes" id="UP000264310"/>
    </source>
</evidence>
<dbReference type="PANTHER" id="PTHR43384">
    <property type="entry name" value="SEPTUM SITE-DETERMINING PROTEIN MIND HOMOLOG, CHLOROPLASTIC-RELATED"/>
    <property type="match status" value="1"/>
</dbReference>
<dbReference type="AlphaFoldDB" id="A0A371X6Z2"/>
<keyword evidence="1" id="KW-0547">Nucleotide-binding</keyword>
<reference evidence="3 4" key="1">
    <citation type="submission" date="2018-08" db="EMBL/GenBank/DDBJ databases">
        <title>Fulvimarina sp. 85, whole genome shotgun sequence.</title>
        <authorList>
            <person name="Tuo L."/>
        </authorList>
    </citation>
    <scope>NUCLEOTIDE SEQUENCE [LARGE SCALE GENOMIC DNA]</scope>
    <source>
        <strain evidence="3 4">85</strain>
    </source>
</reference>
<gene>
    <name evidence="3" type="ORF">DYI37_03730</name>
</gene>